<feature type="domain" description="Protein kinase" evidence="1">
    <location>
        <begin position="125"/>
        <end position="397"/>
    </location>
</feature>
<dbReference type="SUPFAM" id="SSF56112">
    <property type="entry name" value="Protein kinase-like (PK-like)"/>
    <property type="match status" value="1"/>
</dbReference>
<reference evidence="2 3" key="1">
    <citation type="journal article" date="2021" name="Elife">
        <title>Chloroplast acquisition without the gene transfer in kleptoplastic sea slugs, Plakobranchus ocellatus.</title>
        <authorList>
            <person name="Maeda T."/>
            <person name="Takahashi S."/>
            <person name="Yoshida T."/>
            <person name="Shimamura S."/>
            <person name="Takaki Y."/>
            <person name="Nagai Y."/>
            <person name="Toyoda A."/>
            <person name="Suzuki Y."/>
            <person name="Arimoto A."/>
            <person name="Ishii H."/>
            <person name="Satoh N."/>
            <person name="Nishiyama T."/>
            <person name="Hasebe M."/>
            <person name="Maruyama T."/>
            <person name="Minagawa J."/>
            <person name="Obokata J."/>
            <person name="Shigenobu S."/>
        </authorList>
    </citation>
    <scope>NUCLEOTIDE SEQUENCE [LARGE SCALE GENOMIC DNA]</scope>
</reference>
<dbReference type="EMBL" id="BLXT01002681">
    <property type="protein sequence ID" value="GFN96517.1"/>
    <property type="molecule type" value="Genomic_DNA"/>
</dbReference>
<comment type="caution">
    <text evidence="2">The sequence shown here is derived from an EMBL/GenBank/DDBJ whole genome shotgun (WGS) entry which is preliminary data.</text>
</comment>
<dbReference type="GO" id="GO:0005524">
    <property type="term" value="F:ATP binding"/>
    <property type="evidence" value="ECO:0007669"/>
    <property type="project" value="InterPro"/>
</dbReference>
<dbReference type="Proteomes" id="UP000735302">
    <property type="component" value="Unassembled WGS sequence"/>
</dbReference>
<dbReference type="PROSITE" id="PS00108">
    <property type="entry name" value="PROTEIN_KINASE_ST"/>
    <property type="match status" value="1"/>
</dbReference>
<proteinExistence type="predicted"/>
<keyword evidence="3" id="KW-1185">Reference proteome</keyword>
<evidence type="ECO:0000259" key="1">
    <source>
        <dbReference type="PROSITE" id="PS50011"/>
    </source>
</evidence>
<organism evidence="2 3">
    <name type="scientific">Plakobranchus ocellatus</name>
    <dbReference type="NCBI Taxonomy" id="259542"/>
    <lineage>
        <taxon>Eukaryota</taxon>
        <taxon>Metazoa</taxon>
        <taxon>Spiralia</taxon>
        <taxon>Lophotrochozoa</taxon>
        <taxon>Mollusca</taxon>
        <taxon>Gastropoda</taxon>
        <taxon>Heterobranchia</taxon>
        <taxon>Euthyneura</taxon>
        <taxon>Panpulmonata</taxon>
        <taxon>Sacoglossa</taxon>
        <taxon>Placobranchoidea</taxon>
        <taxon>Plakobranchidae</taxon>
        <taxon>Plakobranchus</taxon>
    </lineage>
</organism>
<dbReference type="InterPro" id="IPR008271">
    <property type="entry name" value="Ser/Thr_kinase_AS"/>
</dbReference>
<dbReference type="InterPro" id="IPR000719">
    <property type="entry name" value="Prot_kinase_dom"/>
</dbReference>
<dbReference type="PROSITE" id="PS50011">
    <property type="entry name" value="PROTEIN_KINASE_DOM"/>
    <property type="match status" value="1"/>
</dbReference>
<accession>A0AAV3ZPX9</accession>
<dbReference type="AlphaFoldDB" id="A0AAV3ZPX9"/>
<dbReference type="PANTHER" id="PTHR24362">
    <property type="entry name" value="SERINE/THREONINE-PROTEIN KINASE NEK"/>
    <property type="match status" value="1"/>
</dbReference>
<keyword evidence="2" id="KW-0418">Kinase</keyword>
<dbReference type="Gene3D" id="1.10.510.10">
    <property type="entry name" value="Transferase(Phosphotransferase) domain 1"/>
    <property type="match status" value="1"/>
</dbReference>
<gene>
    <name evidence="2" type="ORF">PoB_002302300</name>
</gene>
<evidence type="ECO:0000313" key="2">
    <source>
        <dbReference type="EMBL" id="GFN96517.1"/>
    </source>
</evidence>
<sequence>MAVRQVIYALLRPQVIPFRSALCGKKTTATSRHELLRMSNTQGESCCDCTDGSYSDSRATVAVAEEVQNTFLNEVHLNKVANLRALYGKKITATSLHELLRMSNTQGESCCDCTYVSYSDSRATVAVAEEVQNTFLNEVHLNKVANLRGPNTLLCQSDQHPYRPIVLKFFPRNSMRFLRETRAIGRLRHSNVIEWLNTVPHPEFNLVVYSYCPYGSLASHVGQLNFGTICRYVFQISHALLDIHSRKIVHGDIKLDNILVDAELNPRICGFDLSECLPPVQNHIEGRRGTAGFIAPEMDLDPRGSCDGFKTDAYSLGAVLVCLLFGIDFTGRQRNLASLINQAVWPTRPVDLLLRLIVTNLLTPDPQLRWDTRQLMQIFTDNRDLLAEFCGDLQPWLYTNPSMVPNLHLINNLTEEEHEFSYQEQSDIL</sequence>
<name>A0AAV3ZPX9_9GAST</name>
<dbReference type="GO" id="GO:0004672">
    <property type="term" value="F:protein kinase activity"/>
    <property type="evidence" value="ECO:0007669"/>
    <property type="project" value="InterPro"/>
</dbReference>
<evidence type="ECO:0000313" key="3">
    <source>
        <dbReference type="Proteomes" id="UP000735302"/>
    </source>
</evidence>
<dbReference type="CDD" id="cd00180">
    <property type="entry name" value="PKc"/>
    <property type="match status" value="1"/>
</dbReference>
<dbReference type="SMART" id="SM00220">
    <property type="entry name" value="S_TKc"/>
    <property type="match status" value="1"/>
</dbReference>
<dbReference type="PANTHER" id="PTHR24362:SF309">
    <property type="entry name" value="PROTEIN KINASE DOMAIN-CONTAINING PROTEIN"/>
    <property type="match status" value="1"/>
</dbReference>
<keyword evidence="2" id="KW-0808">Transferase</keyword>
<protein>
    <submittedName>
        <fullName evidence="2">CaMK family protein kinase</fullName>
    </submittedName>
</protein>
<dbReference type="Pfam" id="PF00069">
    <property type="entry name" value="Pkinase"/>
    <property type="match status" value="1"/>
</dbReference>
<dbReference type="InterPro" id="IPR011009">
    <property type="entry name" value="Kinase-like_dom_sf"/>
</dbReference>